<evidence type="ECO:0000313" key="2">
    <source>
        <dbReference type="Proteomes" id="UP000652761"/>
    </source>
</evidence>
<name>A0A843TV33_COLES</name>
<comment type="caution">
    <text evidence="1">The sequence shown here is derived from an EMBL/GenBank/DDBJ whole genome shotgun (WGS) entry which is preliminary data.</text>
</comment>
<organism evidence="1 2">
    <name type="scientific">Colocasia esculenta</name>
    <name type="common">Wild taro</name>
    <name type="synonym">Arum esculentum</name>
    <dbReference type="NCBI Taxonomy" id="4460"/>
    <lineage>
        <taxon>Eukaryota</taxon>
        <taxon>Viridiplantae</taxon>
        <taxon>Streptophyta</taxon>
        <taxon>Embryophyta</taxon>
        <taxon>Tracheophyta</taxon>
        <taxon>Spermatophyta</taxon>
        <taxon>Magnoliopsida</taxon>
        <taxon>Liliopsida</taxon>
        <taxon>Araceae</taxon>
        <taxon>Aroideae</taxon>
        <taxon>Colocasieae</taxon>
        <taxon>Colocasia</taxon>
    </lineage>
</organism>
<reference evidence="1" key="1">
    <citation type="submission" date="2017-07" db="EMBL/GenBank/DDBJ databases">
        <title>Taro Niue Genome Assembly and Annotation.</title>
        <authorList>
            <person name="Atibalentja N."/>
            <person name="Keating K."/>
            <person name="Fields C.J."/>
        </authorList>
    </citation>
    <scope>NUCLEOTIDE SEQUENCE</scope>
    <source>
        <strain evidence="1">Niue_2</strain>
        <tissue evidence="1">Leaf</tissue>
    </source>
</reference>
<dbReference type="Proteomes" id="UP000652761">
    <property type="component" value="Unassembled WGS sequence"/>
</dbReference>
<protein>
    <submittedName>
        <fullName evidence="1">Uncharacterized protein</fullName>
    </submittedName>
</protein>
<proteinExistence type="predicted"/>
<sequence length="252" mass="26858">MFRRFGHLTPVRVAGVSVRPVALSRRPWGTRSCRGALTRRVKVLNATVAPSRLGCRRLKALAGDPFSLFLLPLSSPPPPAVFRLPLSPLCVSGEEEGRARVPGVVELLWSEEKIASPCSPPPCGGVYGLWAAPGWSIPWVCLSAGVATTVRVATPEDAFAIATLCPVATGLLSQCPSPSRWYHDGLGGTRQCLCVPRVFRGSDWGVGVCPRVGLPLGPSGRERGRLPRCVQLPKVTPSWPCLGSGARRLASV</sequence>
<dbReference type="EMBL" id="NMUH01000160">
    <property type="protein sequence ID" value="MQL73283.1"/>
    <property type="molecule type" value="Genomic_DNA"/>
</dbReference>
<keyword evidence="2" id="KW-1185">Reference proteome</keyword>
<gene>
    <name evidence="1" type="ORF">Taro_005643</name>
</gene>
<evidence type="ECO:0000313" key="1">
    <source>
        <dbReference type="EMBL" id="MQL73283.1"/>
    </source>
</evidence>
<dbReference type="AlphaFoldDB" id="A0A843TV33"/>
<accession>A0A843TV33</accession>